<feature type="transmembrane region" description="Helical" evidence="1">
    <location>
        <begin position="20"/>
        <end position="45"/>
    </location>
</feature>
<evidence type="ECO:0000313" key="3">
    <source>
        <dbReference type="Proteomes" id="UP001160390"/>
    </source>
</evidence>
<keyword evidence="1" id="KW-0812">Transmembrane</keyword>
<dbReference type="EMBL" id="CABFNP030001042">
    <property type="protein sequence ID" value="CAI6090973.1"/>
    <property type="molecule type" value="Genomic_DNA"/>
</dbReference>
<gene>
    <name evidence="2" type="ORF">CCHLO57077_00010199</name>
</gene>
<name>A0AA35M5T0_9HYPO</name>
<proteinExistence type="predicted"/>
<accession>A0AA35M5T0</accession>
<keyword evidence="3" id="KW-1185">Reference proteome</keyword>
<dbReference type="Proteomes" id="UP001160390">
    <property type="component" value="Unassembled WGS sequence"/>
</dbReference>
<keyword evidence="1" id="KW-1133">Transmembrane helix</keyword>
<comment type="caution">
    <text evidence="2">The sequence shown here is derived from an EMBL/GenBank/DDBJ whole genome shotgun (WGS) entry which is preliminary data.</text>
</comment>
<organism evidence="2 3">
    <name type="scientific">Clonostachys chloroleuca</name>
    <dbReference type="NCBI Taxonomy" id="1926264"/>
    <lineage>
        <taxon>Eukaryota</taxon>
        <taxon>Fungi</taxon>
        <taxon>Dikarya</taxon>
        <taxon>Ascomycota</taxon>
        <taxon>Pezizomycotina</taxon>
        <taxon>Sordariomycetes</taxon>
        <taxon>Hypocreomycetidae</taxon>
        <taxon>Hypocreales</taxon>
        <taxon>Bionectriaceae</taxon>
        <taxon>Clonostachys</taxon>
    </lineage>
</organism>
<dbReference type="AlphaFoldDB" id="A0AA35M5T0"/>
<protein>
    <submittedName>
        <fullName evidence="2">Uncharacterized protein</fullName>
    </submittedName>
</protein>
<reference evidence="2" key="1">
    <citation type="submission" date="2023-01" db="EMBL/GenBank/DDBJ databases">
        <authorList>
            <person name="Piombo E."/>
        </authorList>
    </citation>
    <scope>NUCLEOTIDE SEQUENCE</scope>
</reference>
<keyword evidence="1" id="KW-0472">Membrane</keyword>
<evidence type="ECO:0000256" key="1">
    <source>
        <dbReference type="SAM" id="Phobius"/>
    </source>
</evidence>
<feature type="transmembrane region" description="Helical" evidence="1">
    <location>
        <begin position="460"/>
        <end position="480"/>
    </location>
</feature>
<evidence type="ECO:0000313" key="2">
    <source>
        <dbReference type="EMBL" id="CAI6090973.1"/>
    </source>
</evidence>
<sequence>MNAPLVYIGFWINHTEAGSLAFFVLKFSGYFFLTLVASNLEYLVYYRSCPPRPRAARNHQQRARPSYPATAAFAVLRLFRLIWTWLGNIWRPLQFVAPKLGLVLVAIFSSWLIQQGGDVLLADNGPKTEVVASSWSRHVLAQGQEYARRCYTPFFFPCCTKPCNVDTPTLLRSLADGAVPCPFSEDICAQTPAFEIGTWEYINSNEHLGIKPAKDGQLHFRSVTKCVPILAEEKHSTPWFKLPHDLIVPHADITVLYLLNIAVYSNVTKDPWFQATNKDDPNGFQPDFPDFPLGVFYFADRVASTLGCTRQWEFYTMDGSCTSPMGLMEILHNGEGWRERLNPKQAAVLELLSKILVLDFSAIVSALGAGILSANDRQVYQFSEALRPTQWHREIMSLHSIGLASMQRFLADFPSVPVLPIAGAEGNKTSHDFIAEPEGELRSLCGSIRVLSDKHTNLNVFWLVLLLMVGLSTFGIRYLFLPLQNVWFHGNFRVRDYPNQQWKEIAVLYDTEAGALRSKNPATEAG</sequence>